<dbReference type="RefSeq" id="WP_058950199.1">
    <property type="nucleotide sequence ID" value="NZ_BBXV01000023.1"/>
</dbReference>
<dbReference type="AlphaFoldDB" id="A0A0U9H9T7"/>
<reference evidence="1 2" key="2">
    <citation type="journal article" date="2016" name="Genome Announc.">
        <title>Draft Genome Sequence of Oceanobacillus picturae Heshi-B3, Isolated from Fermented Rice Bran in a Traditional Japanese Seafood Dish.</title>
        <authorList>
            <person name="Akuzawa S."/>
            <person name="Nagaoka J."/>
            <person name="Kanekatsu M."/>
            <person name="Kanesaki Y."/>
            <person name="Suzuki T."/>
        </authorList>
    </citation>
    <scope>NUCLEOTIDE SEQUENCE [LARGE SCALE GENOMIC DNA]</scope>
    <source>
        <strain evidence="1 2">Heshi-B3</strain>
    </source>
</reference>
<dbReference type="EMBL" id="BBXV01000023">
    <property type="protein sequence ID" value="GAQ18049.1"/>
    <property type="molecule type" value="Genomic_DNA"/>
</dbReference>
<organism evidence="1 2">
    <name type="scientific">Oceanobacillus picturae</name>
    <dbReference type="NCBI Taxonomy" id="171693"/>
    <lineage>
        <taxon>Bacteria</taxon>
        <taxon>Bacillati</taxon>
        <taxon>Bacillota</taxon>
        <taxon>Bacilli</taxon>
        <taxon>Bacillales</taxon>
        <taxon>Bacillaceae</taxon>
        <taxon>Oceanobacillus</taxon>
    </lineage>
</organism>
<accession>A0A0U9H9T7</accession>
<evidence type="ECO:0000313" key="1">
    <source>
        <dbReference type="EMBL" id="GAQ18049.1"/>
    </source>
</evidence>
<dbReference type="Proteomes" id="UP000052946">
    <property type="component" value="Unassembled WGS sequence"/>
</dbReference>
<dbReference type="OrthoDB" id="288014at2"/>
<reference evidence="2" key="1">
    <citation type="submission" date="2015-07" db="EMBL/GenBank/DDBJ databases">
        <title>Draft Genome Sequence of Oceanobacillus picturae Heshi-B3 that Was Isolated from Fermented Rice Bran with Aging Salted Mackerel, Which Was Named Heshiko as Traditional Fermented Seafood in Japan.</title>
        <authorList>
            <person name="Akuzawa S."/>
            <person name="Nakagawa J."/>
            <person name="Kanekatsu T."/>
            <person name="Kanesaki Y."/>
            <person name="Suzuki T."/>
        </authorList>
    </citation>
    <scope>NUCLEOTIDE SEQUENCE [LARGE SCALE GENOMIC DNA]</scope>
    <source>
        <strain evidence="2">Heshi-B3</strain>
    </source>
</reference>
<dbReference type="GO" id="GO:0004812">
    <property type="term" value="F:aminoacyl-tRNA ligase activity"/>
    <property type="evidence" value="ECO:0007669"/>
    <property type="project" value="UniProtKB-KW"/>
</dbReference>
<sequence>MTKMYIYHCNAPGCGADYGVIEEPLSCPYCDSVALYDEPVALIENYESGRELINENTNK</sequence>
<gene>
    <name evidence="1" type="ORF">OPHB3_1988</name>
</gene>
<comment type="caution">
    <text evidence="1">The sequence shown here is derived from an EMBL/GenBank/DDBJ whole genome shotgun (WGS) entry which is preliminary data.</text>
</comment>
<evidence type="ECO:0000313" key="2">
    <source>
        <dbReference type="Proteomes" id="UP000052946"/>
    </source>
</evidence>
<keyword evidence="1" id="KW-0030">Aminoacyl-tRNA synthetase</keyword>
<keyword evidence="1" id="KW-0436">Ligase</keyword>
<proteinExistence type="predicted"/>
<protein>
    <submittedName>
        <fullName evidence="1">Valyl-tRNA synthetase</fullName>
    </submittedName>
</protein>
<name>A0A0U9H9T7_9BACI</name>